<evidence type="ECO:0000256" key="4">
    <source>
        <dbReference type="ARBA" id="ARBA00022692"/>
    </source>
</evidence>
<dbReference type="OrthoDB" id="9798629at2"/>
<feature type="transmembrane region" description="Helical" evidence="8">
    <location>
        <begin position="21"/>
        <end position="40"/>
    </location>
</feature>
<evidence type="ECO:0000256" key="3">
    <source>
        <dbReference type="ARBA" id="ARBA00022475"/>
    </source>
</evidence>
<keyword evidence="3" id="KW-1003">Cell membrane</keyword>
<dbReference type="EMBL" id="QPJU01000001">
    <property type="protein sequence ID" value="RCX11708.1"/>
    <property type="molecule type" value="Genomic_DNA"/>
</dbReference>
<keyword evidence="9" id="KW-0131">Cell cycle</keyword>
<evidence type="ECO:0000313" key="9">
    <source>
        <dbReference type="EMBL" id="RCX11708.1"/>
    </source>
</evidence>
<proteinExistence type="inferred from homology"/>
<evidence type="ECO:0000256" key="7">
    <source>
        <dbReference type="RuleBase" id="RU003879"/>
    </source>
</evidence>
<evidence type="ECO:0000256" key="6">
    <source>
        <dbReference type="ARBA" id="ARBA00023136"/>
    </source>
</evidence>
<dbReference type="Gene3D" id="3.30.420.270">
    <property type="match status" value="1"/>
</dbReference>
<dbReference type="GO" id="GO:0022857">
    <property type="term" value="F:transmembrane transporter activity"/>
    <property type="evidence" value="ECO:0007669"/>
    <property type="project" value="InterPro"/>
</dbReference>
<dbReference type="GO" id="GO:0051301">
    <property type="term" value="P:cell division"/>
    <property type="evidence" value="ECO:0007669"/>
    <property type="project" value="UniProtKB-KW"/>
</dbReference>
<dbReference type="PANTHER" id="PTHR30558:SF7">
    <property type="entry name" value="TOL-PAL SYSTEM PROTEIN TOLR"/>
    <property type="match status" value="1"/>
</dbReference>
<keyword evidence="7" id="KW-0813">Transport</keyword>
<keyword evidence="4 7" id="KW-0812">Transmembrane</keyword>
<comment type="subcellular location">
    <subcellularLocation>
        <location evidence="1">Cell membrane</location>
        <topology evidence="1">Single-pass membrane protein</topology>
    </subcellularLocation>
    <subcellularLocation>
        <location evidence="7">Cell membrane</location>
        <topology evidence="7">Single-pass type II membrane protein</topology>
    </subcellularLocation>
</comment>
<dbReference type="GO" id="GO:0015031">
    <property type="term" value="P:protein transport"/>
    <property type="evidence" value="ECO:0007669"/>
    <property type="project" value="UniProtKB-KW"/>
</dbReference>
<dbReference type="GO" id="GO:0005886">
    <property type="term" value="C:plasma membrane"/>
    <property type="evidence" value="ECO:0007669"/>
    <property type="project" value="UniProtKB-SubCell"/>
</dbReference>
<keyword evidence="6 8" id="KW-0472">Membrane</keyword>
<dbReference type="AlphaFoldDB" id="A0A369ATN8"/>
<comment type="caution">
    <text evidence="9">The sequence shown here is derived from an EMBL/GenBank/DDBJ whole genome shotgun (WGS) entry which is preliminary data.</text>
</comment>
<evidence type="ECO:0000256" key="1">
    <source>
        <dbReference type="ARBA" id="ARBA00004162"/>
    </source>
</evidence>
<dbReference type="Pfam" id="PF02472">
    <property type="entry name" value="ExbD"/>
    <property type="match status" value="1"/>
</dbReference>
<dbReference type="PANTHER" id="PTHR30558">
    <property type="entry name" value="EXBD MEMBRANE COMPONENT OF PMF-DRIVEN MACROMOLECULE IMPORT SYSTEM"/>
    <property type="match status" value="1"/>
</dbReference>
<sequence>MPALASRGRGRRTINEINMVPFIDVMLVLLIIFMVTAPMLTPGTINVPKVGKANRQPVKYATVLIAKDGRLQFKADGSTRSVSEKEAAEAALRWQQDQADEQAAVIIAADKSVTYETVVKAMSALQKAGVQRVGLSVTQGGG</sequence>
<name>A0A369ATN8_9BURK</name>
<comment type="similarity">
    <text evidence="2 7">Belongs to the ExbD/TolR family.</text>
</comment>
<evidence type="ECO:0000256" key="8">
    <source>
        <dbReference type="SAM" id="Phobius"/>
    </source>
</evidence>
<gene>
    <name evidence="9" type="ORF">DFR45_101237</name>
</gene>
<protein>
    <submittedName>
        <fullName evidence="9">Cell division and transport-associated protein TolR</fullName>
    </submittedName>
</protein>
<keyword evidence="7" id="KW-0653">Protein transport</keyword>
<evidence type="ECO:0000256" key="2">
    <source>
        <dbReference type="ARBA" id="ARBA00005811"/>
    </source>
</evidence>
<reference evidence="9 10" key="1">
    <citation type="submission" date="2018-07" db="EMBL/GenBank/DDBJ databases">
        <title>Genomic Encyclopedia of Type Strains, Phase IV (KMG-IV): sequencing the most valuable type-strain genomes for metagenomic binning, comparative biology and taxonomic classification.</title>
        <authorList>
            <person name="Goeker M."/>
        </authorList>
    </citation>
    <scope>NUCLEOTIDE SEQUENCE [LARGE SCALE GENOMIC DNA]</scope>
    <source>
        <strain evidence="9 10">DSM 100911</strain>
    </source>
</reference>
<keyword evidence="5 8" id="KW-1133">Transmembrane helix</keyword>
<organism evidence="9 10">
    <name type="scientific">Extensimonas vulgaris</name>
    <dbReference type="NCBI Taxonomy" id="1031594"/>
    <lineage>
        <taxon>Bacteria</taxon>
        <taxon>Pseudomonadati</taxon>
        <taxon>Pseudomonadota</taxon>
        <taxon>Betaproteobacteria</taxon>
        <taxon>Burkholderiales</taxon>
        <taxon>Comamonadaceae</taxon>
        <taxon>Extensimonas</taxon>
    </lineage>
</organism>
<keyword evidence="10" id="KW-1185">Reference proteome</keyword>
<evidence type="ECO:0000256" key="5">
    <source>
        <dbReference type="ARBA" id="ARBA00022989"/>
    </source>
</evidence>
<dbReference type="Proteomes" id="UP000252174">
    <property type="component" value="Unassembled WGS sequence"/>
</dbReference>
<evidence type="ECO:0000313" key="10">
    <source>
        <dbReference type="Proteomes" id="UP000252174"/>
    </source>
</evidence>
<accession>A0A369ATN8</accession>
<dbReference type="RefSeq" id="WP_114481871.1">
    <property type="nucleotide sequence ID" value="NZ_QPJU01000001.1"/>
</dbReference>
<keyword evidence="9" id="KW-0132">Cell division</keyword>
<dbReference type="InterPro" id="IPR003400">
    <property type="entry name" value="ExbD"/>
</dbReference>